<evidence type="ECO:0000313" key="2">
    <source>
        <dbReference type="Proteomes" id="UP001565474"/>
    </source>
</evidence>
<organism evidence="1 2">
    <name type="scientific">Bradyrhizobium yuanmingense</name>
    <dbReference type="NCBI Taxonomy" id="108015"/>
    <lineage>
        <taxon>Bacteria</taxon>
        <taxon>Pseudomonadati</taxon>
        <taxon>Pseudomonadota</taxon>
        <taxon>Alphaproteobacteria</taxon>
        <taxon>Hyphomicrobiales</taxon>
        <taxon>Nitrobacteraceae</taxon>
        <taxon>Bradyrhizobium</taxon>
    </lineage>
</organism>
<gene>
    <name evidence="1" type="ORF">ABH992_005303</name>
</gene>
<evidence type="ECO:0000313" key="1">
    <source>
        <dbReference type="EMBL" id="MEY9472904.1"/>
    </source>
</evidence>
<proteinExistence type="predicted"/>
<sequence>MGRPRQLIFSTVSPKKLDVDFFDVCAAAQTLRALPVDWGILLALESATGAA</sequence>
<name>A0ABV4GLS9_9BRAD</name>
<accession>A0ABV4GLS9</accession>
<dbReference type="RefSeq" id="WP_157784109.1">
    <property type="nucleotide sequence ID" value="NZ_JADYWB010000045.1"/>
</dbReference>
<dbReference type="Proteomes" id="UP001565474">
    <property type="component" value="Unassembled WGS sequence"/>
</dbReference>
<reference evidence="1 2" key="1">
    <citation type="submission" date="2024-07" db="EMBL/GenBank/DDBJ databases">
        <title>Genomic Encyclopedia of Type Strains, Phase V (KMG-V): Genome sequencing to study the core and pangenomes of soil and plant-associated prokaryotes.</title>
        <authorList>
            <person name="Whitman W."/>
        </authorList>
    </citation>
    <scope>NUCLEOTIDE SEQUENCE [LARGE SCALE GENOMIC DNA]</scope>
    <source>
        <strain evidence="1 2">USDA 222</strain>
    </source>
</reference>
<dbReference type="EMBL" id="JBGBZN010000002">
    <property type="protein sequence ID" value="MEY9472904.1"/>
    <property type="molecule type" value="Genomic_DNA"/>
</dbReference>
<keyword evidence="2" id="KW-1185">Reference proteome</keyword>
<protein>
    <submittedName>
        <fullName evidence="1">Uncharacterized protein</fullName>
    </submittedName>
</protein>
<comment type="caution">
    <text evidence="1">The sequence shown here is derived from an EMBL/GenBank/DDBJ whole genome shotgun (WGS) entry which is preliminary data.</text>
</comment>